<dbReference type="InterPro" id="IPR001482">
    <property type="entry name" value="T2SS/T4SS_dom"/>
</dbReference>
<dbReference type="Gene3D" id="3.30.450.90">
    <property type="match status" value="1"/>
</dbReference>
<dbReference type="PANTHER" id="PTHR30258">
    <property type="entry name" value="TYPE II SECRETION SYSTEM PROTEIN GSPE-RELATED"/>
    <property type="match status" value="1"/>
</dbReference>
<dbReference type="InterPro" id="IPR027417">
    <property type="entry name" value="P-loop_NTPase"/>
</dbReference>
<evidence type="ECO:0000256" key="1">
    <source>
        <dbReference type="ARBA" id="ARBA00006611"/>
    </source>
</evidence>
<dbReference type="GO" id="GO:0016887">
    <property type="term" value="F:ATP hydrolysis activity"/>
    <property type="evidence" value="ECO:0007669"/>
    <property type="project" value="TreeGrafter"/>
</dbReference>
<dbReference type="KEGG" id="gaw:V144x_29570"/>
<organism evidence="5 6">
    <name type="scientific">Gimesia aquarii</name>
    <dbReference type="NCBI Taxonomy" id="2527964"/>
    <lineage>
        <taxon>Bacteria</taxon>
        <taxon>Pseudomonadati</taxon>
        <taxon>Planctomycetota</taxon>
        <taxon>Planctomycetia</taxon>
        <taxon>Planctomycetales</taxon>
        <taxon>Planctomycetaceae</taxon>
        <taxon>Gimesia</taxon>
    </lineage>
</organism>
<dbReference type="PANTHER" id="PTHR30258:SF2">
    <property type="entry name" value="COMG OPERON PROTEIN 1"/>
    <property type="match status" value="1"/>
</dbReference>
<sequence length="435" mass="48168">MIFGFGKSRDDEEEFEEEIEPVSFQGALNGQPANLKENARLVKAGLMPAKNIVTDALALRAEFIRFEPKGERYQVLFYIDGVASPGPKLSKQQGLAVIQIIKLLSGMNIQERKRPQSGGVLAELEEVPYQLRVSTAPGQSGGERLSIKAIKVNEPLDRPDDIGISEENKERIRELAKGRSGVILVSGPSNSGTTTTTFGVVRSVDAYQYTIFALADPEHRELSHITVPDKKEDDTFDDELRRIIRMEADVIYLKPVTDEAYVGSMLNVVNEIAMIAEISAKDAIAGLVKFCKLAGDVEKGANALRCVVGHKLIRTLCDQCKEAFRPNPKLIAKMGLPKSTKMLYRPPRQTVDEDGNEIEPCEKCDGVGYYGRTMMMEMIIMSDEMKQLIISGAEPAKIKALAKKQEMPTFQKEGIRLVAEGKISLDELQRAFKSS</sequence>
<dbReference type="EMBL" id="CP037920">
    <property type="protein sequence ID" value="QDT97482.1"/>
    <property type="molecule type" value="Genomic_DNA"/>
</dbReference>
<evidence type="ECO:0000313" key="5">
    <source>
        <dbReference type="EMBL" id="QDT97482.1"/>
    </source>
</evidence>
<protein>
    <submittedName>
        <fullName evidence="5">Type II secretion system protein E</fullName>
    </submittedName>
</protein>
<comment type="similarity">
    <text evidence="1">Belongs to the GSP E family.</text>
</comment>
<evidence type="ECO:0000313" key="6">
    <source>
        <dbReference type="Proteomes" id="UP000318704"/>
    </source>
</evidence>
<evidence type="ECO:0000256" key="2">
    <source>
        <dbReference type="ARBA" id="ARBA00022741"/>
    </source>
</evidence>
<dbReference type="AlphaFoldDB" id="A0A517VWX1"/>
<keyword evidence="3" id="KW-0067">ATP-binding</keyword>
<dbReference type="Pfam" id="PF00437">
    <property type="entry name" value="T2SSE"/>
    <property type="match status" value="1"/>
</dbReference>
<dbReference type="SUPFAM" id="SSF52540">
    <property type="entry name" value="P-loop containing nucleoside triphosphate hydrolases"/>
    <property type="match status" value="1"/>
</dbReference>
<feature type="domain" description="Bacterial type II secretion system protein E" evidence="4">
    <location>
        <begin position="50"/>
        <end position="430"/>
    </location>
</feature>
<accession>A0A517VWX1</accession>
<evidence type="ECO:0000259" key="4">
    <source>
        <dbReference type="Pfam" id="PF00437"/>
    </source>
</evidence>
<keyword evidence="2" id="KW-0547">Nucleotide-binding</keyword>
<dbReference type="Gene3D" id="3.40.50.300">
    <property type="entry name" value="P-loop containing nucleotide triphosphate hydrolases"/>
    <property type="match status" value="1"/>
</dbReference>
<name>A0A517VWX1_9PLAN</name>
<dbReference type="GO" id="GO:0005524">
    <property type="term" value="F:ATP binding"/>
    <property type="evidence" value="ECO:0007669"/>
    <property type="project" value="UniProtKB-KW"/>
</dbReference>
<gene>
    <name evidence="5" type="primary">xpsE_4</name>
    <name evidence="5" type="ORF">V144x_29570</name>
</gene>
<dbReference type="RefSeq" id="WP_144985828.1">
    <property type="nucleotide sequence ID" value="NZ_CP037920.1"/>
</dbReference>
<dbReference type="Proteomes" id="UP000318704">
    <property type="component" value="Chromosome"/>
</dbReference>
<proteinExistence type="inferred from homology"/>
<dbReference type="GO" id="GO:0005886">
    <property type="term" value="C:plasma membrane"/>
    <property type="evidence" value="ECO:0007669"/>
    <property type="project" value="TreeGrafter"/>
</dbReference>
<reference evidence="5 6" key="1">
    <citation type="submission" date="2019-03" db="EMBL/GenBank/DDBJ databases">
        <title>Deep-cultivation of Planctomycetes and their phenomic and genomic characterization uncovers novel biology.</title>
        <authorList>
            <person name="Wiegand S."/>
            <person name="Jogler M."/>
            <person name="Boedeker C."/>
            <person name="Pinto D."/>
            <person name="Vollmers J."/>
            <person name="Rivas-Marin E."/>
            <person name="Kohn T."/>
            <person name="Peeters S.H."/>
            <person name="Heuer A."/>
            <person name="Rast P."/>
            <person name="Oberbeckmann S."/>
            <person name="Bunk B."/>
            <person name="Jeske O."/>
            <person name="Meyerdierks A."/>
            <person name="Storesund J.E."/>
            <person name="Kallscheuer N."/>
            <person name="Luecker S."/>
            <person name="Lage O.M."/>
            <person name="Pohl T."/>
            <person name="Merkel B.J."/>
            <person name="Hornburger P."/>
            <person name="Mueller R.-W."/>
            <person name="Bruemmer F."/>
            <person name="Labrenz M."/>
            <person name="Spormann A.M."/>
            <person name="Op den Camp H."/>
            <person name="Overmann J."/>
            <person name="Amann R."/>
            <person name="Jetten M.S.M."/>
            <person name="Mascher T."/>
            <person name="Medema M.H."/>
            <person name="Devos D.P."/>
            <person name="Kaster A.-K."/>
            <person name="Ovreas L."/>
            <person name="Rohde M."/>
            <person name="Galperin M.Y."/>
            <person name="Jogler C."/>
        </authorList>
    </citation>
    <scope>NUCLEOTIDE SEQUENCE [LARGE SCALE GENOMIC DNA]</scope>
    <source>
        <strain evidence="5 6">V144</strain>
    </source>
</reference>
<evidence type="ECO:0000256" key="3">
    <source>
        <dbReference type="ARBA" id="ARBA00022840"/>
    </source>
</evidence>